<organism evidence="3 4">
    <name type="scientific">Pseudoclavibacter helvolus</name>
    <dbReference type="NCBI Taxonomy" id="255205"/>
    <lineage>
        <taxon>Bacteria</taxon>
        <taxon>Bacillati</taxon>
        <taxon>Actinomycetota</taxon>
        <taxon>Actinomycetes</taxon>
        <taxon>Micrococcales</taxon>
        <taxon>Microbacteriaceae</taxon>
        <taxon>Pseudoclavibacter</taxon>
    </lineage>
</organism>
<dbReference type="RefSeq" id="WP_183622626.1">
    <property type="nucleotide sequence ID" value="NZ_JACHWJ010000001.1"/>
</dbReference>
<gene>
    <name evidence="3" type="ORF">FHX72_000323</name>
</gene>
<evidence type="ECO:0000259" key="2">
    <source>
        <dbReference type="Pfam" id="PF23621"/>
    </source>
</evidence>
<feature type="chain" id="PRO_5039211305" description="BP74 N-terminal domain-containing protein" evidence="1">
    <location>
        <begin position="23"/>
        <end position="141"/>
    </location>
</feature>
<protein>
    <recommendedName>
        <fullName evidence="2">BP74 N-terminal domain-containing protein</fullName>
    </recommendedName>
</protein>
<evidence type="ECO:0000313" key="4">
    <source>
        <dbReference type="Proteomes" id="UP000545286"/>
    </source>
</evidence>
<comment type="caution">
    <text evidence="3">The sequence shown here is derived from an EMBL/GenBank/DDBJ whole genome shotgun (WGS) entry which is preliminary data.</text>
</comment>
<dbReference type="PROSITE" id="PS51257">
    <property type="entry name" value="PROKAR_LIPOPROTEIN"/>
    <property type="match status" value="1"/>
</dbReference>
<proteinExistence type="predicted"/>
<sequence length="141" mass="15123">MFKTRRAASTALAFLLAAGAVAAMSGCSPRSDAPPSRAVATFQVVDQSSKIELATPELVEHAQKLLDGEDVSAIPVGTVVRDDASVNEPWTWRIDPATLEFADFTTEVCDGLPEYVEDGTVTSDVYCPWSAKITAIEPFED</sequence>
<evidence type="ECO:0000313" key="3">
    <source>
        <dbReference type="EMBL" id="MBB2956211.1"/>
    </source>
</evidence>
<accession>A0A7W4UKN1</accession>
<dbReference type="Proteomes" id="UP000545286">
    <property type="component" value="Unassembled WGS sequence"/>
</dbReference>
<name>A0A7W4UKN1_9MICO</name>
<feature type="domain" description="BP74 N-terminal" evidence="2">
    <location>
        <begin position="40"/>
        <end position="138"/>
    </location>
</feature>
<reference evidence="3 4" key="1">
    <citation type="submission" date="2020-08" db="EMBL/GenBank/DDBJ databases">
        <title>Sequencing the genomes of 1000 actinobacteria strains.</title>
        <authorList>
            <person name="Klenk H.-P."/>
        </authorList>
    </citation>
    <scope>NUCLEOTIDE SEQUENCE [LARGE SCALE GENOMIC DNA]</scope>
    <source>
        <strain evidence="3 4">DSM 20419</strain>
    </source>
</reference>
<dbReference type="Pfam" id="PF23621">
    <property type="entry name" value="BP74_N"/>
    <property type="match status" value="1"/>
</dbReference>
<dbReference type="InterPro" id="IPR056422">
    <property type="entry name" value="BP74_N"/>
</dbReference>
<keyword evidence="1" id="KW-0732">Signal</keyword>
<evidence type="ECO:0000256" key="1">
    <source>
        <dbReference type="SAM" id="SignalP"/>
    </source>
</evidence>
<dbReference type="AlphaFoldDB" id="A0A7W4UKN1"/>
<dbReference type="EMBL" id="JACHWJ010000001">
    <property type="protein sequence ID" value="MBB2956211.1"/>
    <property type="molecule type" value="Genomic_DNA"/>
</dbReference>
<feature type="signal peptide" evidence="1">
    <location>
        <begin position="1"/>
        <end position="22"/>
    </location>
</feature>
<keyword evidence="4" id="KW-1185">Reference proteome</keyword>